<dbReference type="AlphaFoldDB" id="A0ABD1AKN4"/>
<protein>
    <submittedName>
        <fullName evidence="3">Glutathione S-transferase T3</fullName>
    </submittedName>
</protein>
<evidence type="ECO:0000313" key="3">
    <source>
        <dbReference type="EMBL" id="KAL1207311.1"/>
    </source>
</evidence>
<dbReference type="PANTHER" id="PTHR45023">
    <property type="match status" value="1"/>
</dbReference>
<organism evidence="3 4">
    <name type="scientific">Cardamine amara subsp. amara</name>
    <dbReference type="NCBI Taxonomy" id="228776"/>
    <lineage>
        <taxon>Eukaryota</taxon>
        <taxon>Viridiplantae</taxon>
        <taxon>Streptophyta</taxon>
        <taxon>Embryophyta</taxon>
        <taxon>Tracheophyta</taxon>
        <taxon>Spermatophyta</taxon>
        <taxon>Magnoliopsida</taxon>
        <taxon>eudicotyledons</taxon>
        <taxon>Gunneridae</taxon>
        <taxon>Pentapetalae</taxon>
        <taxon>rosids</taxon>
        <taxon>malvids</taxon>
        <taxon>Brassicales</taxon>
        <taxon>Brassicaceae</taxon>
        <taxon>Cardamineae</taxon>
        <taxon>Cardamine</taxon>
    </lineage>
</organism>
<reference evidence="3 4" key="1">
    <citation type="submission" date="2024-04" db="EMBL/GenBank/DDBJ databases">
        <title>Genome assembly C_amara_ONT_v2.</title>
        <authorList>
            <person name="Yant L."/>
            <person name="Moore C."/>
            <person name="Slenker M."/>
        </authorList>
    </citation>
    <scope>NUCLEOTIDE SEQUENCE [LARGE SCALE GENOMIC DNA]</scope>
    <source>
        <tissue evidence="3">Leaf</tissue>
    </source>
</reference>
<evidence type="ECO:0000256" key="1">
    <source>
        <dbReference type="SAM" id="MobiDB-lite"/>
    </source>
</evidence>
<name>A0ABD1AKN4_CARAN</name>
<dbReference type="InterPro" id="IPR001005">
    <property type="entry name" value="SANT/Myb"/>
</dbReference>
<gene>
    <name evidence="3" type="ORF">V5N11_019234</name>
</gene>
<keyword evidence="4" id="KW-1185">Reference proteome</keyword>
<feature type="region of interest" description="Disordered" evidence="1">
    <location>
        <begin position="167"/>
        <end position="222"/>
    </location>
</feature>
<dbReference type="PANTHER" id="PTHR45023:SF4">
    <property type="entry name" value="GLYCINE-RICH PROTEIN-RELATED"/>
    <property type="match status" value="1"/>
</dbReference>
<dbReference type="EMBL" id="JBANAX010000481">
    <property type="protein sequence ID" value="KAL1207311.1"/>
    <property type="molecule type" value="Genomic_DNA"/>
</dbReference>
<dbReference type="Proteomes" id="UP001558713">
    <property type="component" value="Unassembled WGS sequence"/>
</dbReference>
<proteinExistence type="predicted"/>
<evidence type="ECO:0000313" key="4">
    <source>
        <dbReference type="Proteomes" id="UP001558713"/>
    </source>
</evidence>
<evidence type="ECO:0000259" key="2">
    <source>
        <dbReference type="PROSITE" id="PS50090"/>
    </source>
</evidence>
<feature type="domain" description="Myb-like" evidence="2">
    <location>
        <begin position="53"/>
        <end position="124"/>
    </location>
</feature>
<accession>A0ABD1AKN4</accession>
<comment type="caution">
    <text evidence="3">The sequence shown here is derived from an EMBL/GenBank/DDBJ whole genome shotgun (WGS) entry which is preliminary data.</text>
</comment>
<feature type="compositionally biased region" description="Basic and acidic residues" evidence="1">
    <location>
        <begin position="185"/>
        <end position="198"/>
    </location>
</feature>
<feature type="compositionally biased region" description="Basic and acidic residues" evidence="1">
    <location>
        <begin position="167"/>
        <end position="176"/>
    </location>
</feature>
<sequence>MASPNPFTQPSNFIDLLNIQQDSLPFTSVELGSSQVPLFSSQQDCTFGDETPAERRERRKWTPTDDILLISAWLNTSKDPVVANEQKSGAFWQRIAAYLAASPKAAGREIREAGQCKQMWQKINDVVCKFCGAYEAAGRERSSGENENDELRNDQKWCDLSLTKTDGSCKRRRCDDGSQSSSTRTDGRVNLDDDHSDVNTRPPGVKASKARGKKPMTPTSEKLSEFQTMWSIKEKDLAMKEKLSKMSILDSLIGKTEPLSEIEVALKDKLITDMLSNS</sequence>
<dbReference type="PROSITE" id="PS50090">
    <property type="entry name" value="MYB_LIKE"/>
    <property type="match status" value="1"/>
</dbReference>